<reference evidence="1 2" key="1">
    <citation type="submission" date="2019-05" db="EMBL/GenBank/DDBJ databases">
        <title>Mikania micrantha, genome provides insights into the molecular mechanism of rapid growth.</title>
        <authorList>
            <person name="Liu B."/>
        </authorList>
    </citation>
    <scope>NUCLEOTIDE SEQUENCE [LARGE SCALE GENOMIC DNA]</scope>
    <source>
        <strain evidence="1">NLD-2019</strain>
        <tissue evidence="1">Leaf</tissue>
    </source>
</reference>
<evidence type="ECO:0000313" key="2">
    <source>
        <dbReference type="Proteomes" id="UP000326396"/>
    </source>
</evidence>
<dbReference type="Proteomes" id="UP000326396">
    <property type="component" value="Linkage Group LG17"/>
</dbReference>
<accession>A0A5N6NSZ2</accession>
<name>A0A5N6NSZ2_9ASTR</name>
<sequence>MASPPLLQCECWDDGTTVQPVGGQHRATIRDEPHWSLPYDKWSIRNHEKQCNKVRSPGYNALLAYGQSKLANALHAKELSRQLKEDGVNITVNSLHPGVIATNLARHTAWMRVVFGYIVRLFLKNVEQGASTTCYLALHPGAKGISGEYWADNNISTASGFVNDPEFVKKFWDFSVELVDRTLASSSL</sequence>
<dbReference type="PANTHER" id="PTHR48476">
    <property type="entry name" value="SHORT-CHAIN DEHYDROGENASE TIC 32, CHLOROPLASTIC-LIKE"/>
    <property type="match status" value="1"/>
</dbReference>
<evidence type="ECO:0000313" key="1">
    <source>
        <dbReference type="EMBL" id="KAD5316817.1"/>
    </source>
</evidence>
<comment type="caution">
    <text evidence="1">The sequence shown here is derived from an EMBL/GenBank/DDBJ whole genome shotgun (WGS) entry which is preliminary data.</text>
</comment>
<dbReference type="Gene3D" id="3.40.50.720">
    <property type="entry name" value="NAD(P)-binding Rossmann-like Domain"/>
    <property type="match status" value="1"/>
</dbReference>
<dbReference type="InterPro" id="IPR036291">
    <property type="entry name" value="NAD(P)-bd_dom_sf"/>
</dbReference>
<dbReference type="SUPFAM" id="SSF51735">
    <property type="entry name" value="NAD(P)-binding Rossmann-fold domains"/>
    <property type="match status" value="1"/>
</dbReference>
<protein>
    <recommendedName>
        <fullName evidence="3">Short-chain dehydrogenase TIC 32, chloroplastic</fullName>
    </recommendedName>
</protein>
<keyword evidence="2" id="KW-1185">Reference proteome</keyword>
<dbReference type="AlphaFoldDB" id="A0A5N6NSZ2"/>
<dbReference type="OrthoDB" id="191139at2759"/>
<dbReference type="InterPro" id="IPR055280">
    <property type="entry name" value="TIC32"/>
</dbReference>
<gene>
    <name evidence="1" type="ORF">E3N88_16763</name>
</gene>
<evidence type="ECO:0008006" key="3">
    <source>
        <dbReference type="Google" id="ProtNLM"/>
    </source>
</evidence>
<organism evidence="1 2">
    <name type="scientific">Mikania micrantha</name>
    <name type="common">bitter vine</name>
    <dbReference type="NCBI Taxonomy" id="192012"/>
    <lineage>
        <taxon>Eukaryota</taxon>
        <taxon>Viridiplantae</taxon>
        <taxon>Streptophyta</taxon>
        <taxon>Embryophyta</taxon>
        <taxon>Tracheophyta</taxon>
        <taxon>Spermatophyta</taxon>
        <taxon>Magnoliopsida</taxon>
        <taxon>eudicotyledons</taxon>
        <taxon>Gunneridae</taxon>
        <taxon>Pentapetalae</taxon>
        <taxon>asterids</taxon>
        <taxon>campanulids</taxon>
        <taxon>Asterales</taxon>
        <taxon>Asteraceae</taxon>
        <taxon>Asteroideae</taxon>
        <taxon>Heliantheae alliance</taxon>
        <taxon>Eupatorieae</taxon>
        <taxon>Mikania</taxon>
    </lineage>
</organism>
<dbReference type="EMBL" id="SZYD01000009">
    <property type="protein sequence ID" value="KAD5316817.1"/>
    <property type="molecule type" value="Genomic_DNA"/>
</dbReference>
<dbReference type="PANTHER" id="PTHR48476:SF1">
    <property type="entry name" value="SHORT-CHAIN DEHYDROGENASE TIC 32, CHLOROPLASTIC-LIKE"/>
    <property type="match status" value="1"/>
</dbReference>
<proteinExistence type="predicted"/>